<dbReference type="AlphaFoldDB" id="A0A0P7AE92"/>
<keyword evidence="3" id="KW-1134">Transmembrane beta strand</keyword>
<feature type="domain" description="TonB-dependent receptor plug" evidence="13">
    <location>
        <begin position="167"/>
        <end position="244"/>
    </location>
</feature>
<dbReference type="Gene3D" id="2.170.130.10">
    <property type="entry name" value="TonB-dependent receptor, plug domain"/>
    <property type="match status" value="1"/>
</dbReference>
<feature type="domain" description="TonB-dependent receptor-like beta-barrel" evidence="12">
    <location>
        <begin position="329"/>
        <end position="763"/>
    </location>
</feature>
<dbReference type="GO" id="GO:0015344">
    <property type="term" value="F:siderophore uptake transmembrane transporter activity"/>
    <property type="evidence" value="ECO:0007669"/>
    <property type="project" value="TreeGrafter"/>
</dbReference>
<dbReference type="GO" id="GO:0044718">
    <property type="term" value="P:siderophore transmembrane transport"/>
    <property type="evidence" value="ECO:0007669"/>
    <property type="project" value="TreeGrafter"/>
</dbReference>
<evidence type="ECO:0000256" key="4">
    <source>
        <dbReference type="ARBA" id="ARBA00022692"/>
    </source>
</evidence>
<dbReference type="STRING" id="1300341.I595_2016"/>
<keyword evidence="9" id="KW-0998">Cell outer membrane</keyword>
<dbReference type="Gene3D" id="2.40.170.20">
    <property type="entry name" value="TonB-dependent receptor, beta-barrel domain"/>
    <property type="match status" value="1"/>
</dbReference>
<dbReference type="InterPro" id="IPR036942">
    <property type="entry name" value="Beta-barrel_TonB_sf"/>
</dbReference>
<proteinExistence type="inferred from homology"/>
<evidence type="ECO:0000256" key="7">
    <source>
        <dbReference type="ARBA" id="ARBA00023136"/>
    </source>
</evidence>
<evidence type="ECO:0000256" key="6">
    <source>
        <dbReference type="ARBA" id="ARBA00023077"/>
    </source>
</evidence>
<dbReference type="InterPro" id="IPR037066">
    <property type="entry name" value="Plug_dom_sf"/>
</dbReference>
<dbReference type="Pfam" id="PF07715">
    <property type="entry name" value="Plug"/>
    <property type="match status" value="1"/>
</dbReference>
<dbReference type="PATRIC" id="fig|1300341.3.peg.2200"/>
<dbReference type="InterPro" id="IPR000531">
    <property type="entry name" value="Beta-barrel_TonB"/>
</dbReference>
<dbReference type="PANTHER" id="PTHR30069:SF29">
    <property type="entry name" value="HEMOGLOBIN AND HEMOGLOBIN-HAPTOGLOBIN-BINDING PROTEIN 1-RELATED"/>
    <property type="match status" value="1"/>
</dbReference>
<comment type="similarity">
    <text evidence="10">Belongs to the TonB-dependent receptor family.</text>
</comment>
<keyword evidence="7 10" id="KW-0472">Membrane</keyword>
<sequence>MTLSFKPSLSNLLYHLQLLVVIVSFFNPVYGHAMDLPPPTPYLRSQEFTISGYVTENGSAELLLGVSVYVQELKLGTVSNDYGFYSLTLPAGRHTLIISYIGYKTQKLMVELSGDISQDIVLEPTTEQLDEVTVTSGSRQQESKITQMSTMKMDPEIVENVPALLGEKDVLKTLQLLPGISGGTEGSAGFFVRGGTPDQNLIILDDAVVYNSNHLFGFFSVFNGDAIKSVEAFKGGFPARFGGRLSSVIKIDMKDGNKEKITGKANIGLISSSFILEGPINQGKTSFVLSGRRTYADILAQPFLPDDVNAGYFFADLNVKVHHIFNDKNRLYWSTYYGQDKFYSNEEFSDGDTFDAKVGWGNITSTLRWNHKFNNKFFANSSLIFSNYNFRVSLDDRFDDDISIFKSSSGINDYSVKTDFNYYPNPNHSIRFGLLGTLHNFNPQRLLIEDPFIDNQDTTQELNSFEGAAYIEDDWRVTEKFRVSAGFRLSYFKQNRTTYLNPEPRLGLSWNVHPDLAIKASYANMNQYVHLLSSSGIGLPTDLWVSATDNVKPQRANQFAFGIAKDFTDNQYSLSLEGYYKTMDDIIEYREGASFLVFDDLESAKEVAWEDNITAGRGWSYGAELLLRKKQGPFTGWLGYTLSWSQRQFDELNLGKRFNARYDRRHDISLVGIYKPSKKVTLSANWVYSSGINFTLPTVSRLPTQTNLPINDFFNDFLFDFNTDFSNQRNNFRGEATHRFDLGVQFHKQKKWGQRTWGISIYNAYARRNPFFYFTESNNIDLDNDESPDINRQELNRVAFLVFVPSINYTFKFN</sequence>
<evidence type="ECO:0000256" key="8">
    <source>
        <dbReference type="ARBA" id="ARBA00023170"/>
    </source>
</evidence>
<dbReference type="Pfam" id="PF13715">
    <property type="entry name" value="CarbopepD_reg_2"/>
    <property type="match status" value="1"/>
</dbReference>
<evidence type="ECO:0000256" key="3">
    <source>
        <dbReference type="ARBA" id="ARBA00022452"/>
    </source>
</evidence>
<name>A0A0P7AE92_9FLAO</name>
<evidence type="ECO:0000313" key="15">
    <source>
        <dbReference type="Proteomes" id="UP000050280"/>
    </source>
</evidence>
<evidence type="ECO:0000256" key="1">
    <source>
        <dbReference type="ARBA" id="ARBA00004571"/>
    </source>
</evidence>
<dbReference type="SUPFAM" id="SSF49464">
    <property type="entry name" value="Carboxypeptidase regulatory domain-like"/>
    <property type="match status" value="1"/>
</dbReference>
<evidence type="ECO:0000259" key="12">
    <source>
        <dbReference type="Pfam" id="PF00593"/>
    </source>
</evidence>
<gene>
    <name evidence="14" type="ORF">I595_2016</name>
</gene>
<evidence type="ECO:0000256" key="10">
    <source>
        <dbReference type="RuleBase" id="RU003357"/>
    </source>
</evidence>
<evidence type="ECO:0000259" key="13">
    <source>
        <dbReference type="Pfam" id="PF07715"/>
    </source>
</evidence>
<keyword evidence="4 11" id="KW-0812">Transmembrane</keyword>
<protein>
    <submittedName>
        <fullName evidence="14">TonB-dependent Receptor</fullName>
    </submittedName>
</protein>
<reference evidence="14 15" key="1">
    <citation type="submission" date="2015-09" db="EMBL/GenBank/DDBJ databases">
        <title>Genome sequence of the marine flavobacterium Croceitalea dokdonensis DOKDO 023 that contains proton- and sodium-pumping rhodopsins.</title>
        <authorList>
            <person name="Kwon S.-K."/>
            <person name="Lee H.K."/>
            <person name="Kwak M.-J."/>
            <person name="Kim J.F."/>
        </authorList>
    </citation>
    <scope>NUCLEOTIDE SEQUENCE [LARGE SCALE GENOMIC DNA]</scope>
    <source>
        <strain evidence="14 15">DOKDO 023</strain>
    </source>
</reference>
<keyword evidence="15" id="KW-1185">Reference proteome</keyword>
<dbReference type="InterPro" id="IPR039426">
    <property type="entry name" value="TonB-dep_rcpt-like"/>
</dbReference>
<keyword evidence="2" id="KW-0813">Transport</keyword>
<dbReference type="InterPro" id="IPR012910">
    <property type="entry name" value="Plug_dom"/>
</dbReference>
<dbReference type="Proteomes" id="UP000050280">
    <property type="component" value="Unassembled WGS sequence"/>
</dbReference>
<organism evidence="14 15">
    <name type="scientific">Croceitalea dokdonensis DOKDO 023</name>
    <dbReference type="NCBI Taxonomy" id="1300341"/>
    <lineage>
        <taxon>Bacteria</taxon>
        <taxon>Pseudomonadati</taxon>
        <taxon>Bacteroidota</taxon>
        <taxon>Flavobacteriia</taxon>
        <taxon>Flavobacteriales</taxon>
        <taxon>Flavobacteriaceae</taxon>
        <taxon>Croceitalea</taxon>
    </lineage>
</organism>
<dbReference type="EMBL" id="LDJX01000004">
    <property type="protein sequence ID" value="KPM31529.1"/>
    <property type="molecule type" value="Genomic_DNA"/>
</dbReference>
<dbReference type="GO" id="GO:0009279">
    <property type="term" value="C:cell outer membrane"/>
    <property type="evidence" value="ECO:0007669"/>
    <property type="project" value="UniProtKB-SubCell"/>
</dbReference>
<dbReference type="RefSeq" id="WP_245628258.1">
    <property type="nucleotide sequence ID" value="NZ_LDJX01000004.1"/>
</dbReference>
<dbReference type="Pfam" id="PF00593">
    <property type="entry name" value="TonB_dep_Rec_b-barrel"/>
    <property type="match status" value="1"/>
</dbReference>
<comment type="caution">
    <text evidence="14">The sequence shown here is derived from an EMBL/GenBank/DDBJ whole genome shotgun (WGS) entry which is preliminary data.</text>
</comment>
<dbReference type="Gene3D" id="2.60.40.1120">
    <property type="entry name" value="Carboxypeptidase-like, regulatory domain"/>
    <property type="match status" value="1"/>
</dbReference>
<evidence type="ECO:0000256" key="5">
    <source>
        <dbReference type="ARBA" id="ARBA00022729"/>
    </source>
</evidence>
<dbReference type="InterPro" id="IPR008969">
    <property type="entry name" value="CarboxyPept-like_regulatory"/>
</dbReference>
<comment type="subcellular location">
    <subcellularLocation>
        <location evidence="1">Cell outer membrane</location>
        <topology evidence="1">Multi-pass membrane protein</topology>
    </subcellularLocation>
</comment>
<keyword evidence="11" id="KW-1133">Transmembrane helix</keyword>
<evidence type="ECO:0000256" key="9">
    <source>
        <dbReference type="ARBA" id="ARBA00023237"/>
    </source>
</evidence>
<evidence type="ECO:0000256" key="11">
    <source>
        <dbReference type="SAM" id="Phobius"/>
    </source>
</evidence>
<keyword evidence="6 10" id="KW-0798">TonB box</keyword>
<dbReference type="PANTHER" id="PTHR30069">
    <property type="entry name" value="TONB-DEPENDENT OUTER MEMBRANE RECEPTOR"/>
    <property type="match status" value="1"/>
</dbReference>
<keyword evidence="8 14" id="KW-0675">Receptor</keyword>
<dbReference type="SUPFAM" id="SSF56935">
    <property type="entry name" value="Porins"/>
    <property type="match status" value="1"/>
</dbReference>
<evidence type="ECO:0000256" key="2">
    <source>
        <dbReference type="ARBA" id="ARBA00022448"/>
    </source>
</evidence>
<feature type="transmembrane region" description="Helical" evidence="11">
    <location>
        <begin position="12"/>
        <end position="30"/>
    </location>
</feature>
<evidence type="ECO:0000313" key="14">
    <source>
        <dbReference type="EMBL" id="KPM31529.1"/>
    </source>
</evidence>
<accession>A0A0P7AE92</accession>
<keyword evidence="5" id="KW-0732">Signal</keyword>